<sequence>MLSSFVSFCPFLFTDHHVILDIKEPLKLLCVPSEVKLCCCQYCCTYYCSIDFFFLALGLSITLQSKVMHEHARYNSCQI</sequence>
<reference evidence="1" key="1">
    <citation type="thesis" date="2020" institute="ProQuest LLC" country="789 East Eisenhower Parkway, Ann Arbor, MI, USA">
        <title>Comparative Genomics and Chromosome Evolution.</title>
        <authorList>
            <person name="Mudd A.B."/>
        </authorList>
    </citation>
    <scope>NUCLEOTIDE SEQUENCE</scope>
    <source>
        <strain evidence="1">1538</strain>
        <tissue evidence="1">Blood</tissue>
    </source>
</reference>
<keyword evidence="2" id="KW-1185">Reference proteome</keyword>
<gene>
    <name evidence="1" type="ORF">GDO54_006915</name>
</gene>
<evidence type="ECO:0000313" key="2">
    <source>
        <dbReference type="Proteomes" id="UP001181693"/>
    </source>
</evidence>
<dbReference type="EMBL" id="DYDO01000002">
    <property type="protein sequence ID" value="DBA31000.1"/>
    <property type="molecule type" value="Genomic_DNA"/>
</dbReference>
<protein>
    <submittedName>
        <fullName evidence="1">Uncharacterized protein</fullName>
    </submittedName>
</protein>
<organism evidence="1 2">
    <name type="scientific">Pyxicephalus adspersus</name>
    <name type="common">African bullfrog</name>
    <dbReference type="NCBI Taxonomy" id="30357"/>
    <lineage>
        <taxon>Eukaryota</taxon>
        <taxon>Metazoa</taxon>
        <taxon>Chordata</taxon>
        <taxon>Craniata</taxon>
        <taxon>Vertebrata</taxon>
        <taxon>Euteleostomi</taxon>
        <taxon>Amphibia</taxon>
        <taxon>Batrachia</taxon>
        <taxon>Anura</taxon>
        <taxon>Neobatrachia</taxon>
        <taxon>Ranoidea</taxon>
        <taxon>Pyxicephalidae</taxon>
        <taxon>Pyxicephalinae</taxon>
        <taxon>Pyxicephalus</taxon>
    </lineage>
</organism>
<comment type="caution">
    <text evidence="1">The sequence shown here is derived from an EMBL/GenBank/DDBJ whole genome shotgun (WGS) entry which is preliminary data.</text>
</comment>
<dbReference type="Proteomes" id="UP001181693">
    <property type="component" value="Unassembled WGS sequence"/>
</dbReference>
<proteinExistence type="predicted"/>
<evidence type="ECO:0000313" key="1">
    <source>
        <dbReference type="EMBL" id="DBA31000.1"/>
    </source>
</evidence>
<dbReference type="AlphaFoldDB" id="A0AAV3AT21"/>
<accession>A0AAV3AT21</accession>
<name>A0AAV3AT21_PYXAD</name>